<dbReference type="GO" id="GO:0048472">
    <property type="term" value="F:threonine-phosphate decarboxylase activity"/>
    <property type="evidence" value="ECO:0007669"/>
    <property type="project" value="UniProtKB-EC"/>
</dbReference>
<sequence>TVYPGRANYLLLRCEREDIDLQRRLLTQRILIRSCANYPGLDSRYYRVAIRSAAQNERLLAALRNVLTGIAPAD</sequence>
<gene>
    <name evidence="1" type="ORF">G0E43_13830</name>
</gene>
<dbReference type="EMBL" id="DAAMQN010000079">
    <property type="protein sequence ID" value="HAC7759571.1"/>
    <property type="molecule type" value="Genomic_DNA"/>
</dbReference>
<dbReference type="Gene3D" id="3.90.1150.10">
    <property type="entry name" value="Aspartate Aminotransferase, domain 1"/>
    <property type="match status" value="1"/>
</dbReference>
<dbReference type="SUPFAM" id="SSF53383">
    <property type="entry name" value="PLP-dependent transferases"/>
    <property type="match status" value="1"/>
</dbReference>
<reference evidence="1" key="2">
    <citation type="submission" date="2018-07" db="EMBL/GenBank/DDBJ databases">
        <authorList>
            <consortium name="NCBI Pathogen Detection Project"/>
        </authorList>
    </citation>
    <scope>NUCLEOTIDE SEQUENCE</scope>
    <source>
        <strain evidence="1">Salmonella_Enteritidis_72-17</strain>
    </source>
</reference>
<evidence type="ECO:0000313" key="1">
    <source>
        <dbReference type="EMBL" id="HAC7759571.1"/>
    </source>
</evidence>
<feature type="non-terminal residue" evidence="1">
    <location>
        <position position="1"/>
    </location>
</feature>
<accession>A0A703UK90</accession>
<dbReference type="InterPro" id="IPR015424">
    <property type="entry name" value="PyrdxlP-dep_Trfase"/>
</dbReference>
<protein>
    <submittedName>
        <fullName evidence="1">Threonine-phosphate decarboxylase</fullName>
        <ecNumber evidence="1">4.1.1.81</ecNumber>
    </submittedName>
</protein>
<name>A0A703UK90_SALER</name>
<dbReference type="EC" id="4.1.1.81" evidence="1"/>
<proteinExistence type="predicted"/>
<organism evidence="1">
    <name type="scientific">Salmonella enterica</name>
    <name type="common">Salmonella choleraesuis</name>
    <dbReference type="NCBI Taxonomy" id="28901"/>
    <lineage>
        <taxon>Bacteria</taxon>
        <taxon>Pseudomonadati</taxon>
        <taxon>Pseudomonadota</taxon>
        <taxon>Gammaproteobacteria</taxon>
        <taxon>Enterobacterales</taxon>
        <taxon>Enterobacteriaceae</taxon>
        <taxon>Salmonella</taxon>
    </lineage>
</organism>
<keyword evidence="1" id="KW-0456">Lyase</keyword>
<reference evidence="1" key="1">
    <citation type="journal article" date="2018" name="Genome Biol.">
        <title>SKESA: strategic k-mer extension for scrupulous assemblies.</title>
        <authorList>
            <person name="Souvorov A."/>
            <person name="Agarwala R."/>
            <person name="Lipman D.J."/>
        </authorList>
    </citation>
    <scope>NUCLEOTIDE SEQUENCE</scope>
    <source>
        <strain evidence="1">Salmonella_Enteritidis_72-17</strain>
    </source>
</reference>
<dbReference type="AlphaFoldDB" id="A0A703UK90"/>
<comment type="caution">
    <text evidence="1">The sequence shown here is derived from an EMBL/GenBank/DDBJ whole genome shotgun (WGS) entry which is preliminary data.</text>
</comment>
<dbReference type="InterPro" id="IPR015422">
    <property type="entry name" value="PyrdxlP-dep_Trfase_small"/>
</dbReference>